<dbReference type="EMBL" id="JBCEZU010000067">
    <property type="protein sequence ID" value="KAK9533968.1"/>
    <property type="molecule type" value="Genomic_DNA"/>
</dbReference>
<keyword evidence="6" id="KW-1185">Reference proteome</keyword>
<sequence length="110" mass="12336">MKPGQEEARLGCYHGDNNYPYMLWYRHRSAAMELIGLLHYENSNLEKNFEARFNITGHSKGRAQLVVSNTNPADSAEYFCAASQHSGSTPLAPLQKAGEPEYQTRSCIPT</sequence>
<accession>A0AAW1FGL9</accession>
<keyword evidence="1" id="KW-0732">Signal</keyword>
<reference evidence="5 6" key="1">
    <citation type="journal article" date="2024" name="Genome Biol. Evol.">
        <title>Chromosome-level genome assembly of the viviparous eelpout Zoarces viviparus.</title>
        <authorList>
            <person name="Fuhrmann N."/>
            <person name="Brasseur M.V."/>
            <person name="Bakowski C.E."/>
            <person name="Podsiadlowski L."/>
            <person name="Prost S."/>
            <person name="Krehenwinkel H."/>
            <person name="Mayer C."/>
        </authorList>
    </citation>
    <scope>NUCLEOTIDE SEQUENCE [LARGE SCALE GENOMIC DNA]</scope>
    <source>
        <strain evidence="5">NO-MEL_2022_Ind0_liver</strain>
    </source>
</reference>
<evidence type="ECO:0000256" key="2">
    <source>
        <dbReference type="ARBA" id="ARBA00022859"/>
    </source>
</evidence>
<evidence type="ECO:0000256" key="1">
    <source>
        <dbReference type="ARBA" id="ARBA00022729"/>
    </source>
</evidence>
<dbReference type="InterPro" id="IPR013106">
    <property type="entry name" value="Ig_V-set"/>
</dbReference>
<dbReference type="Pfam" id="PF07686">
    <property type="entry name" value="V-set"/>
    <property type="match status" value="1"/>
</dbReference>
<dbReference type="SMART" id="SM00406">
    <property type="entry name" value="IGv"/>
    <property type="match status" value="1"/>
</dbReference>
<feature type="region of interest" description="Disordered" evidence="3">
    <location>
        <begin position="90"/>
        <end position="110"/>
    </location>
</feature>
<feature type="domain" description="Ig-like" evidence="4">
    <location>
        <begin position="1"/>
        <end position="92"/>
    </location>
</feature>
<dbReference type="GO" id="GO:0007166">
    <property type="term" value="P:cell surface receptor signaling pathway"/>
    <property type="evidence" value="ECO:0007669"/>
    <property type="project" value="TreeGrafter"/>
</dbReference>
<dbReference type="InterPro" id="IPR007110">
    <property type="entry name" value="Ig-like_dom"/>
</dbReference>
<evidence type="ECO:0000259" key="4">
    <source>
        <dbReference type="PROSITE" id="PS50835"/>
    </source>
</evidence>
<dbReference type="InterPro" id="IPR036179">
    <property type="entry name" value="Ig-like_dom_sf"/>
</dbReference>
<dbReference type="PANTHER" id="PTHR23268:SF102">
    <property type="entry name" value="IMMUNOGLOBULIN V-SET DOMAIN-CONTAINING PROTEIN"/>
    <property type="match status" value="1"/>
</dbReference>
<proteinExistence type="predicted"/>
<dbReference type="PROSITE" id="PS50835">
    <property type="entry name" value="IG_LIKE"/>
    <property type="match status" value="1"/>
</dbReference>
<dbReference type="InterPro" id="IPR050413">
    <property type="entry name" value="TCR_beta_variable"/>
</dbReference>
<dbReference type="InterPro" id="IPR013783">
    <property type="entry name" value="Ig-like_fold"/>
</dbReference>
<dbReference type="AlphaFoldDB" id="A0AAW1FGL9"/>
<dbReference type="GO" id="GO:0002376">
    <property type="term" value="P:immune system process"/>
    <property type="evidence" value="ECO:0007669"/>
    <property type="project" value="UniProtKB-KW"/>
</dbReference>
<dbReference type="PANTHER" id="PTHR23268">
    <property type="entry name" value="T-CELL RECEPTOR BETA CHAIN"/>
    <property type="match status" value="1"/>
</dbReference>
<evidence type="ECO:0000313" key="5">
    <source>
        <dbReference type="EMBL" id="KAK9533968.1"/>
    </source>
</evidence>
<protein>
    <recommendedName>
        <fullName evidence="4">Ig-like domain-containing protein</fullName>
    </recommendedName>
</protein>
<comment type="caution">
    <text evidence="5">The sequence shown here is derived from an EMBL/GenBank/DDBJ whole genome shotgun (WGS) entry which is preliminary data.</text>
</comment>
<evidence type="ECO:0000256" key="3">
    <source>
        <dbReference type="SAM" id="MobiDB-lite"/>
    </source>
</evidence>
<dbReference type="GO" id="GO:0005886">
    <property type="term" value="C:plasma membrane"/>
    <property type="evidence" value="ECO:0007669"/>
    <property type="project" value="TreeGrafter"/>
</dbReference>
<gene>
    <name evidence="5" type="ORF">VZT92_009048</name>
</gene>
<keyword evidence="2" id="KW-0391">Immunity</keyword>
<name>A0AAW1FGL9_ZOAVI</name>
<dbReference type="Gene3D" id="2.60.40.10">
    <property type="entry name" value="Immunoglobulins"/>
    <property type="match status" value="1"/>
</dbReference>
<evidence type="ECO:0000313" key="6">
    <source>
        <dbReference type="Proteomes" id="UP001488805"/>
    </source>
</evidence>
<dbReference type="Proteomes" id="UP001488805">
    <property type="component" value="Unassembled WGS sequence"/>
</dbReference>
<dbReference type="SUPFAM" id="SSF48726">
    <property type="entry name" value="Immunoglobulin"/>
    <property type="match status" value="1"/>
</dbReference>
<organism evidence="5 6">
    <name type="scientific">Zoarces viviparus</name>
    <name type="common">Viviparous eelpout</name>
    <name type="synonym">Blennius viviparus</name>
    <dbReference type="NCBI Taxonomy" id="48416"/>
    <lineage>
        <taxon>Eukaryota</taxon>
        <taxon>Metazoa</taxon>
        <taxon>Chordata</taxon>
        <taxon>Craniata</taxon>
        <taxon>Vertebrata</taxon>
        <taxon>Euteleostomi</taxon>
        <taxon>Actinopterygii</taxon>
        <taxon>Neopterygii</taxon>
        <taxon>Teleostei</taxon>
        <taxon>Neoteleostei</taxon>
        <taxon>Acanthomorphata</taxon>
        <taxon>Eupercaria</taxon>
        <taxon>Perciformes</taxon>
        <taxon>Cottioidei</taxon>
        <taxon>Zoarcales</taxon>
        <taxon>Zoarcidae</taxon>
        <taxon>Zoarcinae</taxon>
        <taxon>Zoarces</taxon>
    </lineage>
</organism>